<protein>
    <submittedName>
        <fullName evidence="6">Gcv operon activator</fullName>
    </submittedName>
</protein>
<evidence type="ECO:0000313" key="6">
    <source>
        <dbReference type="EMBL" id="CTQ65985.1"/>
    </source>
</evidence>
<dbReference type="InterPro" id="IPR036388">
    <property type="entry name" value="WH-like_DNA-bd_sf"/>
</dbReference>
<evidence type="ECO:0000259" key="5">
    <source>
        <dbReference type="PROSITE" id="PS50931"/>
    </source>
</evidence>
<keyword evidence="7" id="KW-1185">Reference proteome</keyword>
<dbReference type="STRING" id="388408.LAX5112_00828"/>
<dbReference type="Pfam" id="PF03466">
    <property type="entry name" value="LysR_substrate"/>
    <property type="match status" value="1"/>
</dbReference>
<dbReference type="InterPro" id="IPR005119">
    <property type="entry name" value="LysR_subst-bd"/>
</dbReference>
<dbReference type="InterPro" id="IPR000847">
    <property type="entry name" value="LysR_HTH_N"/>
</dbReference>
<dbReference type="Gene3D" id="1.10.10.10">
    <property type="entry name" value="Winged helix-like DNA-binding domain superfamily/Winged helix DNA-binding domain"/>
    <property type="match status" value="1"/>
</dbReference>
<proteinExistence type="inferred from homology"/>
<dbReference type="InterPro" id="IPR058163">
    <property type="entry name" value="LysR-type_TF_proteobact-type"/>
</dbReference>
<organism evidence="6 7">
    <name type="scientific">Roseibium alexandrii</name>
    <dbReference type="NCBI Taxonomy" id="388408"/>
    <lineage>
        <taxon>Bacteria</taxon>
        <taxon>Pseudomonadati</taxon>
        <taxon>Pseudomonadota</taxon>
        <taxon>Alphaproteobacteria</taxon>
        <taxon>Hyphomicrobiales</taxon>
        <taxon>Stappiaceae</taxon>
        <taxon>Roseibium</taxon>
    </lineage>
</organism>
<dbReference type="SUPFAM" id="SSF46785">
    <property type="entry name" value="Winged helix' DNA-binding domain"/>
    <property type="match status" value="1"/>
</dbReference>
<evidence type="ECO:0000256" key="4">
    <source>
        <dbReference type="ARBA" id="ARBA00023163"/>
    </source>
</evidence>
<dbReference type="Proteomes" id="UP000053235">
    <property type="component" value="Unassembled WGS sequence"/>
</dbReference>
<evidence type="ECO:0000256" key="1">
    <source>
        <dbReference type="ARBA" id="ARBA00009437"/>
    </source>
</evidence>
<evidence type="ECO:0000256" key="2">
    <source>
        <dbReference type="ARBA" id="ARBA00023015"/>
    </source>
</evidence>
<dbReference type="OrthoDB" id="9813056at2"/>
<reference evidence="7" key="1">
    <citation type="submission" date="2015-07" db="EMBL/GenBank/DDBJ databases">
        <authorList>
            <person name="Rodrigo-Torres Lidia"/>
            <person name="Arahal R.David."/>
        </authorList>
    </citation>
    <scope>NUCLEOTIDE SEQUENCE [LARGE SCALE GENOMIC DNA]</scope>
    <source>
        <strain evidence="7">CECT 5112</strain>
    </source>
</reference>
<dbReference type="Gene3D" id="3.40.190.10">
    <property type="entry name" value="Periplasmic binding protein-like II"/>
    <property type="match status" value="2"/>
</dbReference>
<dbReference type="GO" id="GO:0043565">
    <property type="term" value="F:sequence-specific DNA binding"/>
    <property type="evidence" value="ECO:0007669"/>
    <property type="project" value="TreeGrafter"/>
</dbReference>
<feature type="domain" description="HTH lysR-type" evidence="5">
    <location>
        <begin position="5"/>
        <end position="62"/>
    </location>
</feature>
<dbReference type="InterPro" id="IPR036390">
    <property type="entry name" value="WH_DNA-bd_sf"/>
</dbReference>
<dbReference type="RefSeq" id="WP_055670734.1">
    <property type="nucleotide sequence ID" value="NZ_CXWD01000003.1"/>
</dbReference>
<dbReference type="AlphaFoldDB" id="A0A0M6ZT88"/>
<dbReference type="GO" id="GO:0006351">
    <property type="term" value="P:DNA-templated transcription"/>
    <property type="evidence" value="ECO:0007669"/>
    <property type="project" value="TreeGrafter"/>
</dbReference>
<dbReference type="FunFam" id="1.10.10.10:FF:000001">
    <property type="entry name" value="LysR family transcriptional regulator"/>
    <property type="match status" value="1"/>
</dbReference>
<name>A0A0M6ZT88_9HYPH</name>
<dbReference type="PROSITE" id="PS50931">
    <property type="entry name" value="HTH_LYSR"/>
    <property type="match status" value="1"/>
</dbReference>
<evidence type="ECO:0000256" key="3">
    <source>
        <dbReference type="ARBA" id="ARBA00023125"/>
    </source>
</evidence>
<dbReference type="GO" id="GO:0003700">
    <property type="term" value="F:DNA-binding transcription factor activity"/>
    <property type="evidence" value="ECO:0007669"/>
    <property type="project" value="InterPro"/>
</dbReference>
<sequence>MSILPNLMWLRSFETTARLGSFTAAADDLGLTQAAVSTHIRNLESQLGHALFLRSTRKLALTEIGKAYLPSVRKAIDELSLSTAGLFGARQSGTVTLRAPISTTVLVVAPQLPAFLEEHPAIKVRLLSAIWAETVLETEVDIDIRLGIGKWPDGHADLLAKDTIIPICSPRLAKSIDTPEALLETPLIHILGFEDHWDRYFEECGLERPKGQRRVTVDTTLAAVELAAAGAGVALILERAAIRLEEAGRLKIPLDIRIPLGQDHYLVERDHSARTRPEVETVTDWLRTILT</sequence>
<dbReference type="PANTHER" id="PTHR30537:SF26">
    <property type="entry name" value="GLYCINE CLEAVAGE SYSTEM TRANSCRIPTIONAL ACTIVATOR"/>
    <property type="match status" value="1"/>
</dbReference>
<dbReference type="PRINTS" id="PR00039">
    <property type="entry name" value="HTHLYSR"/>
</dbReference>
<dbReference type="PANTHER" id="PTHR30537">
    <property type="entry name" value="HTH-TYPE TRANSCRIPTIONAL REGULATOR"/>
    <property type="match status" value="1"/>
</dbReference>
<comment type="similarity">
    <text evidence="1">Belongs to the LysR transcriptional regulatory family.</text>
</comment>
<evidence type="ECO:0000313" key="7">
    <source>
        <dbReference type="Proteomes" id="UP000053235"/>
    </source>
</evidence>
<gene>
    <name evidence="6" type="primary">gcvA_4</name>
    <name evidence="6" type="ORF">LAX5112_00828</name>
</gene>
<dbReference type="SUPFAM" id="SSF53850">
    <property type="entry name" value="Periplasmic binding protein-like II"/>
    <property type="match status" value="1"/>
</dbReference>
<keyword evidence="2" id="KW-0805">Transcription regulation</keyword>
<accession>A0A0M6ZT88</accession>
<dbReference type="EMBL" id="CXWD01000003">
    <property type="protein sequence ID" value="CTQ65985.1"/>
    <property type="molecule type" value="Genomic_DNA"/>
</dbReference>
<keyword evidence="3" id="KW-0238">DNA-binding</keyword>
<dbReference type="Pfam" id="PF00126">
    <property type="entry name" value="HTH_1"/>
    <property type="match status" value="1"/>
</dbReference>
<keyword evidence="4" id="KW-0804">Transcription</keyword>